<reference evidence="1 2" key="1">
    <citation type="journal article" date="2006" name="Nature">
        <title>Global trends of whole-genome duplications revealed by the ciliate Paramecium tetraurelia.</title>
        <authorList>
            <consortium name="Genoscope"/>
            <person name="Aury J.-M."/>
            <person name="Jaillon O."/>
            <person name="Duret L."/>
            <person name="Noel B."/>
            <person name="Jubin C."/>
            <person name="Porcel B.M."/>
            <person name="Segurens B."/>
            <person name="Daubin V."/>
            <person name="Anthouard V."/>
            <person name="Aiach N."/>
            <person name="Arnaiz O."/>
            <person name="Billaut A."/>
            <person name="Beisson J."/>
            <person name="Blanc I."/>
            <person name="Bouhouche K."/>
            <person name="Camara F."/>
            <person name="Duharcourt S."/>
            <person name="Guigo R."/>
            <person name="Gogendeau D."/>
            <person name="Katinka M."/>
            <person name="Keller A.-M."/>
            <person name="Kissmehl R."/>
            <person name="Klotz C."/>
            <person name="Koll F."/>
            <person name="Le Moue A."/>
            <person name="Lepere C."/>
            <person name="Malinsky S."/>
            <person name="Nowacki M."/>
            <person name="Nowak J.K."/>
            <person name="Plattner H."/>
            <person name="Poulain J."/>
            <person name="Ruiz F."/>
            <person name="Serrano V."/>
            <person name="Zagulski M."/>
            <person name="Dessen P."/>
            <person name="Betermier M."/>
            <person name="Weissenbach J."/>
            <person name="Scarpelli C."/>
            <person name="Schachter V."/>
            <person name="Sperling L."/>
            <person name="Meyer E."/>
            <person name="Cohen J."/>
            <person name="Wincker P."/>
        </authorList>
    </citation>
    <scope>NUCLEOTIDE SEQUENCE [LARGE SCALE GENOMIC DNA]</scope>
    <source>
        <strain evidence="1 2">Stock d4-2</strain>
    </source>
</reference>
<dbReference type="OrthoDB" id="307378at2759"/>
<accession>A0CP53</accession>
<dbReference type="InParanoid" id="A0CP53"/>
<evidence type="ECO:0000313" key="2">
    <source>
        <dbReference type="Proteomes" id="UP000000600"/>
    </source>
</evidence>
<dbReference type="KEGG" id="ptm:GSPATT00008961001"/>
<name>A0CP53_PARTE</name>
<dbReference type="AlphaFoldDB" id="A0CP53"/>
<dbReference type="OMA" id="IKIHIPD"/>
<dbReference type="RefSeq" id="XP_001439967.1">
    <property type="nucleotide sequence ID" value="XM_001439930.1"/>
</dbReference>
<dbReference type="Proteomes" id="UP000000600">
    <property type="component" value="Unassembled WGS sequence"/>
</dbReference>
<sequence>MQSSKVQVTFGSETLYYKLTDDPDDFIYAVCTTFKIKQFDAKYRLFSQQSRLEINKNQVQIFEFRNPNLIKKDVMFKIQQSGCKSIEIIEFNDKQNQFFEAFVRGNTIECCTRLDCKLCLGTGKAIIKESDQPFINEVVKNKLNERLPDISQIIQRRDQTKITSPEDFLKYHNSIKKCLKQEYLTITPDMIVIQNIQESDVIQQDDRYNHKYKVKIIEKSNFEGEVGGEAVMQLRYMNDGFHNWPQKVQLVCNEGPFQIRQDIKSAIKQQTINQEIKIHIPDIPQNQYEFQCRFEYQNEHNERIQFGPVIKLKLIVKDRNGKSTKHYNFDELNRKLIPEIKSQLVQMGYLNEININRIEAILQKSTYRMLTLEGFMNEFFLE</sequence>
<proteinExistence type="predicted"/>
<dbReference type="HOGENOM" id="CLU_724528_0_0_1"/>
<protein>
    <submittedName>
        <fullName evidence="1">Uncharacterized protein</fullName>
    </submittedName>
</protein>
<organism evidence="1 2">
    <name type="scientific">Paramecium tetraurelia</name>
    <dbReference type="NCBI Taxonomy" id="5888"/>
    <lineage>
        <taxon>Eukaryota</taxon>
        <taxon>Sar</taxon>
        <taxon>Alveolata</taxon>
        <taxon>Ciliophora</taxon>
        <taxon>Intramacronucleata</taxon>
        <taxon>Oligohymenophorea</taxon>
        <taxon>Peniculida</taxon>
        <taxon>Parameciidae</taxon>
        <taxon>Paramecium</taxon>
    </lineage>
</organism>
<dbReference type="GeneID" id="5025752"/>
<gene>
    <name evidence="1" type="ORF">GSPATT00008961001</name>
</gene>
<keyword evidence="2" id="KW-1185">Reference proteome</keyword>
<dbReference type="EMBL" id="CT868130">
    <property type="protein sequence ID" value="CAK72570.1"/>
    <property type="molecule type" value="Genomic_DNA"/>
</dbReference>
<evidence type="ECO:0000313" key="1">
    <source>
        <dbReference type="EMBL" id="CAK72570.1"/>
    </source>
</evidence>